<evidence type="ECO:0000259" key="7">
    <source>
        <dbReference type="Pfam" id="PF12823"/>
    </source>
</evidence>
<keyword evidence="9" id="KW-1185">Reference proteome</keyword>
<organism evidence="8 9">
    <name type="scientific">Paenimyroides marinum</name>
    <dbReference type="NCBI Taxonomy" id="1159016"/>
    <lineage>
        <taxon>Bacteria</taxon>
        <taxon>Pseudomonadati</taxon>
        <taxon>Bacteroidota</taxon>
        <taxon>Flavobacteriia</taxon>
        <taxon>Flavobacteriales</taxon>
        <taxon>Flavobacteriaceae</taxon>
        <taxon>Paenimyroides</taxon>
    </lineage>
</organism>
<dbReference type="EMBL" id="FNXE01000059">
    <property type="protein sequence ID" value="SEI01385.1"/>
    <property type="molecule type" value="Genomic_DNA"/>
</dbReference>
<feature type="domain" description="DUF3817" evidence="7">
    <location>
        <begin position="11"/>
        <end position="98"/>
    </location>
</feature>
<evidence type="ECO:0000256" key="3">
    <source>
        <dbReference type="ARBA" id="ARBA00022692"/>
    </source>
</evidence>
<evidence type="ECO:0000256" key="6">
    <source>
        <dbReference type="SAM" id="Phobius"/>
    </source>
</evidence>
<feature type="transmembrane region" description="Helical" evidence="6">
    <location>
        <begin position="46"/>
        <end position="66"/>
    </location>
</feature>
<evidence type="ECO:0000256" key="1">
    <source>
        <dbReference type="ARBA" id="ARBA00004651"/>
    </source>
</evidence>
<dbReference type="Pfam" id="PF12823">
    <property type="entry name" value="DUF3817"/>
    <property type="match status" value="1"/>
</dbReference>
<evidence type="ECO:0000313" key="8">
    <source>
        <dbReference type="EMBL" id="SEI01385.1"/>
    </source>
</evidence>
<evidence type="ECO:0000256" key="5">
    <source>
        <dbReference type="ARBA" id="ARBA00023136"/>
    </source>
</evidence>
<comment type="subcellular location">
    <subcellularLocation>
        <location evidence="1">Cell membrane</location>
        <topology evidence="1">Multi-pass membrane protein</topology>
    </subcellularLocation>
</comment>
<keyword evidence="4 6" id="KW-1133">Transmembrane helix</keyword>
<dbReference type="PANTHER" id="PTHR40077:SF1">
    <property type="entry name" value="MEMBRANE PROTEIN"/>
    <property type="match status" value="1"/>
</dbReference>
<keyword evidence="2" id="KW-1003">Cell membrane</keyword>
<gene>
    <name evidence="8" type="ORF">SAMN02927937_02733</name>
</gene>
<proteinExistence type="predicted"/>
<keyword evidence="3 6" id="KW-0812">Transmembrane</keyword>
<dbReference type="STRING" id="1159016.SAMN02927937_02733"/>
<reference evidence="8 9" key="1">
    <citation type="submission" date="2016-10" db="EMBL/GenBank/DDBJ databases">
        <authorList>
            <person name="de Groot N.N."/>
        </authorList>
    </citation>
    <scope>NUCLEOTIDE SEQUENCE [LARGE SCALE GENOMIC DNA]</scope>
    <source>
        <strain evidence="8 9">CGMCC 1.10825</strain>
    </source>
</reference>
<dbReference type="InterPro" id="IPR023845">
    <property type="entry name" value="DUF3817_TM"/>
</dbReference>
<evidence type="ECO:0000256" key="2">
    <source>
        <dbReference type="ARBA" id="ARBA00022475"/>
    </source>
</evidence>
<dbReference type="Proteomes" id="UP000199634">
    <property type="component" value="Unassembled WGS sequence"/>
</dbReference>
<evidence type="ECO:0000313" key="9">
    <source>
        <dbReference type="Proteomes" id="UP000199634"/>
    </source>
</evidence>
<dbReference type="PANTHER" id="PTHR40077">
    <property type="entry name" value="MEMBRANE PROTEIN-RELATED"/>
    <property type="match status" value="1"/>
</dbReference>
<name>A0A1H6MUP4_9FLAO</name>
<feature type="transmembrane region" description="Helical" evidence="6">
    <location>
        <begin position="12"/>
        <end position="34"/>
    </location>
</feature>
<keyword evidence="5 6" id="KW-0472">Membrane</keyword>
<sequence length="104" mass="11978">MMKKLFNTSIGRLRILAILEGISLLVLVFIAVPLKHVWDIPGLSKSLGPIHGALFLLFVFNALRVGVEQQWKFKETTWKILVACFIPFGTFYIDYKILRKIDKE</sequence>
<dbReference type="RefSeq" id="WP_245725340.1">
    <property type="nucleotide sequence ID" value="NZ_FNXE01000059.1"/>
</dbReference>
<dbReference type="NCBIfam" id="TIGR03954">
    <property type="entry name" value="integ_memb_HG"/>
    <property type="match status" value="1"/>
</dbReference>
<dbReference type="AlphaFoldDB" id="A0A1H6MUP4"/>
<evidence type="ECO:0000256" key="4">
    <source>
        <dbReference type="ARBA" id="ARBA00022989"/>
    </source>
</evidence>
<feature type="transmembrane region" description="Helical" evidence="6">
    <location>
        <begin position="78"/>
        <end position="98"/>
    </location>
</feature>
<accession>A0A1H6MUP4</accession>
<protein>
    <submittedName>
        <fullName evidence="8">Integral membrane protein</fullName>
    </submittedName>
</protein>
<dbReference type="GO" id="GO:0005886">
    <property type="term" value="C:plasma membrane"/>
    <property type="evidence" value="ECO:0007669"/>
    <property type="project" value="UniProtKB-SubCell"/>
</dbReference>